<reference evidence="2" key="1">
    <citation type="journal article" date="2020" name="Fungal Divers.">
        <title>Resolving the Mortierellaceae phylogeny through synthesis of multi-gene phylogenetics and phylogenomics.</title>
        <authorList>
            <person name="Vandepol N."/>
            <person name="Liber J."/>
            <person name="Desiro A."/>
            <person name="Na H."/>
            <person name="Kennedy M."/>
            <person name="Barry K."/>
            <person name="Grigoriev I.V."/>
            <person name="Miller A.N."/>
            <person name="O'Donnell K."/>
            <person name="Stajich J.E."/>
            <person name="Bonito G."/>
        </authorList>
    </citation>
    <scope>NUCLEOTIDE SEQUENCE</scope>
    <source>
        <strain evidence="2">NRRL 2591</strain>
    </source>
</reference>
<organism evidence="2 3">
    <name type="scientific">Mortierella hygrophila</name>
    <dbReference type="NCBI Taxonomy" id="979708"/>
    <lineage>
        <taxon>Eukaryota</taxon>
        <taxon>Fungi</taxon>
        <taxon>Fungi incertae sedis</taxon>
        <taxon>Mucoromycota</taxon>
        <taxon>Mortierellomycotina</taxon>
        <taxon>Mortierellomycetes</taxon>
        <taxon>Mortierellales</taxon>
        <taxon>Mortierellaceae</taxon>
        <taxon>Mortierella</taxon>
    </lineage>
</organism>
<evidence type="ECO:0000313" key="3">
    <source>
        <dbReference type="Proteomes" id="UP000723463"/>
    </source>
</evidence>
<keyword evidence="1" id="KW-0812">Transmembrane</keyword>
<dbReference type="EMBL" id="JAAAXW010000242">
    <property type="protein sequence ID" value="KAF9539509.1"/>
    <property type="molecule type" value="Genomic_DNA"/>
</dbReference>
<keyword evidence="3" id="KW-1185">Reference proteome</keyword>
<protein>
    <submittedName>
        <fullName evidence="2">Uncharacterized protein</fullName>
    </submittedName>
</protein>
<dbReference type="AlphaFoldDB" id="A0A9P6F137"/>
<evidence type="ECO:0000313" key="2">
    <source>
        <dbReference type="EMBL" id="KAF9539509.1"/>
    </source>
</evidence>
<dbReference type="Proteomes" id="UP000723463">
    <property type="component" value="Unassembled WGS sequence"/>
</dbReference>
<accession>A0A9P6F137</accession>
<evidence type="ECO:0000256" key="1">
    <source>
        <dbReference type="SAM" id="Phobius"/>
    </source>
</evidence>
<dbReference type="Pfam" id="PF16015">
    <property type="entry name" value="Promethin"/>
    <property type="match status" value="1"/>
</dbReference>
<sequence>MASTASSARDIMTDASLKVSETTRDTVSAVRHSGPVQNYIMPAFNYTRQKYQSSSPLVKITLMTFAALSAIPLACFTGFMGLVTLGCLIVGGIGVTIVEGGFAMFASAFLLPALGVVCLVSAALGLFGLVMYTGYMFTCYVVGLVWGSASKRDVRGNVQQGSEQAQAAAQRASGSL</sequence>
<feature type="transmembrane region" description="Helical" evidence="1">
    <location>
        <begin position="129"/>
        <end position="149"/>
    </location>
</feature>
<keyword evidence="1" id="KW-0472">Membrane</keyword>
<keyword evidence="1" id="KW-1133">Transmembrane helix</keyword>
<gene>
    <name evidence="2" type="ORF">EC957_005346</name>
</gene>
<comment type="caution">
    <text evidence="2">The sequence shown here is derived from an EMBL/GenBank/DDBJ whole genome shotgun (WGS) entry which is preliminary data.</text>
</comment>
<name>A0A9P6F137_9FUNG</name>
<proteinExistence type="predicted"/>
<feature type="transmembrane region" description="Helical" evidence="1">
    <location>
        <begin position="60"/>
        <end position="90"/>
    </location>
</feature>